<name>A0A7X1KN44_9SPHN</name>
<accession>A0A7X1KN44</accession>
<sequence>MDDDATSDLIVQLCTRIGMIMEDANLVALTIGGLDREGRAAAIAVLEKASADIAALTAAARVLSGPET</sequence>
<evidence type="ECO:0000313" key="1">
    <source>
        <dbReference type="EMBL" id="MBC2666975.1"/>
    </source>
</evidence>
<proteinExistence type="predicted"/>
<protein>
    <submittedName>
        <fullName evidence="1">Uncharacterized protein</fullName>
    </submittedName>
</protein>
<keyword evidence="2" id="KW-1185">Reference proteome</keyword>
<gene>
    <name evidence="1" type="ORF">H7F51_15765</name>
</gene>
<dbReference type="EMBL" id="JACLAW010000013">
    <property type="protein sequence ID" value="MBC2666975.1"/>
    <property type="molecule type" value="Genomic_DNA"/>
</dbReference>
<dbReference type="Proteomes" id="UP000566813">
    <property type="component" value="Unassembled WGS sequence"/>
</dbReference>
<dbReference type="AlphaFoldDB" id="A0A7X1KN44"/>
<dbReference type="RefSeq" id="WP_185665271.1">
    <property type="nucleotide sequence ID" value="NZ_JACLAW010000013.1"/>
</dbReference>
<reference evidence="1 2" key="1">
    <citation type="submission" date="2020-08" db="EMBL/GenBank/DDBJ databases">
        <title>The genome sequence of type strain Novosphingobium flavum NBRC 111647.</title>
        <authorList>
            <person name="Liu Y."/>
        </authorList>
    </citation>
    <scope>NUCLEOTIDE SEQUENCE [LARGE SCALE GENOMIC DNA]</scope>
    <source>
        <strain evidence="1 2">NBRC 111647</strain>
    </source>
</reference>
<comment type="caution">
    <text evidence="1">The sequence shown here is derived from an EMBL/GenBank/DDBJ whole genome shotgun (WGS) entry which is preliminary data.</text>
</comment>
<evidence type="ECO:0000313" key="2">
    <source>
        <dbReference type="Proteomes" id="UP000566813"/>
    </source>
</evidence>
<organism evidence="1 2">
    <name type="scientific">Novosphingobium flavum</name>
    <dbReference type="NCBI Taxonomy" id="1778672"/>
    <lineage>
        <taxon>Bacteria</taxon>
        <taxon>Pseudomonadati</taxon>
        <taxon>Pseudomonadota</taxon>
        <taxon>Alphaproteobacteria</taxon>
        <taxon>Sphingomonadales</taxon>
        <taxon>Sphingomonadaceae</taxon>
        <taxon>Novosphingobium</taxon>
    </lineage>
</organism>